<dbReference type="PANTHER" id="PTHR11206">
    <property type="entry name" value="MULTIDRUG RESISTANCE PROTEIN"/>
    <property type="match status" value="1"/>
</dbReference>
<feature type="transmembrane region" description="Helical" evidence="2">
    <location>
        <begin position="92"/>
        <end position="110"/>
    </location>
</feature>
<evidence type="ECO:0000313" key="3">
    <source>
        <dbReference type="EMBL" id="KAJ3831480.1"/>
    </source>
</evidence>
<sequence>LLTDQFSILLKSTLPLFGTHLLEYALLITSVLAIGHLGKLELAACTLGSVTANVTLFSIIIGMGGALDTALPGSWGTSANTCSDSNPRTNRMAVLYLLLLDPMLCIWLNAKKVLVLLRQDKEVARSAVKYLAMLSFGLPAFSFNTIAKRYFQAQGLYSIPTKIGTVVAGANVLPTGTLVYYPHPLLRSLAPYLGFDGAPLATSLAYNPLALGSAFWGWVIE</sequence>
<name>A0AA38U4J3_9AGAR</name>
<feature type="non-terminal residue" evidence="3">
    <location>
        <position position="1"/>
    </location>
</feature>
<feature type="transmembrane region" description="Helical" evidence="2">
    <location>
        <begin position="50"/>
        <end position="71"/>
    </location>
</feature>
<feature type="transmembrane region" description="Helical" evidence="2">
    <location>
        <begin position="201"/>
        <end position="220"/>
    </location>
</feature>
<dbReference type="EMBL" id="MU807434">
    <property type="protein sequence ID" value="KAJ3831480.1"/>
    <property type="molecule type" value="Genomic_DNA"/>
</dbReference>
<dbReference type="InterPro" id="IPR002528">
    <property type="entry name" value="MATE_fam"/>
</dbReference>
<reference evidence="3" key="1">
    <citation type="submission" date="2022-08" db="EMBL/GenBank/DDBJ databases">
        <authorList>
            <consortium name="DOE Joint Genome Institute"/>
            <person name="Min B."/>
            <person name="Riley R."/>
            <person name="Sierra-Patev S."/>
            <person name="Naranjo-Ortiz M."/>
            <person name="Looney B."/>
            <person name="Konkel Z."/>
            <person name="Slot J.C."/>
            <person name="Sakamoto Y."/>
            <person name="Steenwyk J.L."/>
            <person name="Rokas A."/>
            <person name="Carro J."/>
            <person name="Camarero S."/>
            <person name="Ferreira P."/>
            <person name="Molpeceres G."/>
            <person name="Ruiz-Duenas F.J."/>
            <person name="Serrano A."/>
            <person name="Henrissat B."/>
            <person name="Drula E."/>
            <person name="Hughes K.W."/>
            <person name="Mata J.L."/>
            <person name="Ishikawa N.K."/>
            <person name="Vargas-Isla R."/>
            <person name="Ushijima S."/>
            <person name="Smith C.A."/>
            <person name="Ahrendt S."/>
            <person name="Andreopoulos W."/>
            <person name="He G."/>
            <person name="Labutti K."/>
            <person name="Lipzen A."/>
            <person name="Ng V."/>
            <person name="Sandor L."/>
            <person name="Barry K."/>
            <person name="Martinez A.T."/>
            <person name="Xiao Y."/>
            <person name="Gibbons J.G."/>
            <person name="Terashima K."/>
            <person name="Hibbett D.S."/>
            <person name="Grigoriev I.V."/>
        </authorList>
    </citation>
    <scope>NUCLEOTIDE SEQUENCE</scope>
    <source>
        <strain evidence="3">TFB9207</strain>
    </source>
</reference>
<dbReference type="Pfam" id="PF01554">
    <property type="entry name" value="MatE"/>
    <property type="match status" value="1"/>
</dbReference>
<comment type="similarity">
    <text evidence="1">Belongs to the multi antimicrobial extrusion (MATE) (TC 2.A.66.1) family.</text>
</comment>
<keyword evidence="4" id="KW-1185">Reference proteome</keyword>
<dbReference type="AlphaFoldDB" id="A0AA38U4J3"/>
<accession>A0AA38U4J3</accession>
<keyword evidence="2" id="KW-1133">Transmembrane helix</keyword>
<feature type="transmembrane region" description="Helical" evidence="2">
    <location>
        <begin position="130"/>
        <end position="151"/>
    </location>
</feature>
<organism evidence="3 4">
    <name type="scientific">Lentinula raphanica</name>
    <dbReference type="NCBI Taxonomy" id="153919"/>
    <lineage>
        <taxon>Eukaryota</taxon>
        <taxon>Fungi</taxon>
        <taxon>Dikarya</taxon>
        <taxon>Basidiomycota</taxon>
        <taxon>Agaricomycotina</taxon>
        <taxon>Agaricomycetes</taxon>
        <taxon>Agaricomycetidae</taxon>
        <taxon>Agaricales</taxon>
        <taxon>Marasmiineae</taxon>
        <taxon>Omphalotaceae</taxon>
        <taxon>Lentinula</taxon>
    </lineage>
</organism>
<feature type="transmembrane region" description="Helical" evidence="2">
    <location>
        <begin position="21"/>
        <end position="38"/>
    </location>
</feature>
<proteinExistence type="inferred from homology"/>
<dbReference type="GO" id="GO:0042910">
    <property type="term" value="F:xenobiotic transmembrane transporter activity"/>
    <property type="evidence" value="ECO:0007669"/>
    <property type="project" value="InterPro"/>
</dbReference>
<dbReference type="GO" id="GO:0015297">
    <property type="term" value="F:antiporter activity"/>
    <property type="evidence" value="ECO:0007669"/>
    <property type="project" value="InterPro"/>
</dbReference>
<gene>
    <name evidence="3" type="ORF">F5878DRAFT_496388</name>
</gene>
<protein>
    <submittedName>
        <fullName evidence="3">Uncharacterized protein</fullName>
    </submittedName>
</protein>
<dbReference type="Proteomes" id="UP001163846">
    <property type="component" value="Unassembled WGS sequence"/>
</dbReference>
<keyword evidence="2" id="KW-0812">Transmembrane</keyword>
<dbReference type="GO" id="GO:0016020">
    <property type="term" value="C:membrane"/>
    <property type="evidence" value="ECO:0007669"/>
    <property type="project" value="InterPro"/>
</dbReference>
<comment type="caution">
    <text evidence="3">The sequence shown here is derived from an EMBL/GenBank/DDBJ whole genome shotgun (WGS) entry which is preliminary data.</text>
</comment>
<evidence type="ECO:0000313" key="4">
    <source>
        <dbReference type="Proteomes" id="UP001163846"/>
    </source>
</evidence>
<evidence type="ECO:0000256" key="2">
    <source>
        <dbReference type="SAM" id="Phobius"/>
    </source>
</evidence>
<evidence type="ECO:0000256" key="1">
    <source>
        <dbReference type="ARBA" id="ARBA00010199"/>
    </source>
</evidence>
<keyword evidence="2" id="KW-0472">Membrane</keyword>
<feature type="non-terminal residue" evidence="3">
    <location>
        <position position="221"/>
    </location>
</feature>